<dbReference type="AlphaFoldDB" id="A0A101P9S7"/>
<keyword evidence="1" id="KW-0732">Signal</keyword>
<dbReference type="EMBL" id="LMWN01000012">
    <property type="protein sequence ID" value="KUN07502.1"/>
    <property type="molecule type" value="Genomic_DNA"/>
</dbReference>
<comment type="caution">
    <text evidence="2">The sequence shown here is derived from an EMBL/GenBank/DDBJ whole genome shotgun (WGS) entry which is preliminary data.</text>
</comment>
<reference evidence="2 3" key="1">
    <citation type="submission" date="2015-10" db="EMBL/GenBank/DDBJ databases">
        <title>Draft genome sequence of Streptomyces yokosukanensis DSM 40224, type strain for the species Streptomyces yokosukanensis.</title>
        <authorList>
            <person name="Ruckert C."/>
            <person name="Winkler A."/>
            <person name="Kalinowski J."/>
            <person name="Kampfer P."/>
            <person name="Glaeser S."/>
        </authorList>
    </citation>
    <scope>NUCLEOTIDE SEQUENCE [LARGE SCALE GENOMIC DNA]</scope>
    <source>
        <strain evidence="2 3">DSM 40224</strain>
    </source>
</reference>
<organism evidence="2 3">
    <name type="scientific">Streptomyces yokosukanensis</name>
    <dbReference type="NCBI Taxonomy" id="67386"/>
    <lineage>
        <taxon>Bacteria</taxon>
        <taxon>Bacillati</taxon>
        <taxon>Actinomycetota</taxon>
        <taxon>Actinomycetes</taxon>
        <taxon>Kitasatosporales</taxon>
        <taxon>Streptomycetaceae</taxon>
        <taxon>Streptomyces</taxon>
    </lineage>
</organism>
<proteinExistence type="predicted"/>
<protein>
    <recommendedName>
        <fullName evidence="4">Lipoprotein</fullName>
    </recommendedName>
</protein>
<feature type="signal peptide" evidence="1">
    <location>
        <begin position="1"/>
        <end position="26"/>
    </location>
</feature>
<keyword evidence="3" id="KW-1185">Reference proteome</keyword>
<sequence length="293" mass="30151">MRIRATVAAVSGALALSAFVVPAAQAADAGSSSFRADAAQAVSHTASGKTAFSSVFGAADLDVSFSNLKIAKAVKVGTTNHVSTSVTYTLTHGADVDIKSSDFASGPFIYKGSPSDMGNTLFGDNPATCTATSATTAACKGLIDIYPGGSEPELVNSDAGTWHAGALALVYSTKASAAQFGLATTLVQRNSTLTVNAAPEPVKKGATVTVTGKLARANWEDHKYHGYTGQPVQLQFRKKGSSTYTTLKTVTTDSTGNLRTTTKATVDGYYRYSFAGTSTTPAVNATGDFVDVQ</sequence>
<evidence type="ECO:0000313" key="3">
    <source>
        <dbReference type="Proteomes" id="UP000053127"/>
    </source>
</evidence>
<accession>A0A101P9S7</accession>
<feature type="chain" id="PRO_5007102438" description="Lipoprotein" evidence="1">
    <location>
        <begin position="27"/>
        <end position="293"/>
    </location>
</feature>
<dbReference type="STRING" id="67386.AQI95_10805"/>
<evidence type="ECO:0000256" key="1">
    <source>
        <dbReference type="SAM" id="SignalP"/>
    </source>
</evidence>
<dbReference type="Proteomes" id="UP000053127">
    <property type="component" value="Unassembled WGS sequence"/>
</dbReference>
<dbReference type="OrthoDB" id="3296851at2"/>
<dbReference type="RefSeq" id="WP_067120819.1">
    <property type="nucleotide sequence ID" value="NZ_JBFACD010000006.1"/>
</dbReference>
<evidence type="ECO:0000313" key="2">
    <source>
        <dbReference type="EMBL" id="KUN07502.1"/>
    </source>
</evidence>
<gene>
    <name evidence="2" type="ORF">AQI95_10805</name>
</gene>
<name>A0A101P9S7_9ACTN</name>
<evidence type="ECO:0008006" key="4">
    <source>
        <dbReference type="Google" id="ProtNLM"/>
    </source>
</evidence>